<gene>
    <name evidence="2" type="ORF">SAMN04489842_1250</name>
</gene>
<dbReference type="InterPro" id="IPR040624">
    <property type="entry name" value="HalOD1"/>
</dbReference>
<dbReference type="STRING" id="1095778.SAMN04489842_1250"/>
<protein>
    <recommendedName>
        <fullName evidence="1">Halobacterial output domain-containing protein</fullName>
    </recommendedName>
</protein>
<dbReference type="AlphaFoldDB" id="A0A1H1C315"/>
<dbReference type="Pfam" id="PF18545">
    <property type="entry name" value="HalOD1"/>
    <property type="match status" value="1"/>
</dbReference>
<keyword evidence="3" id="KW-1185">Reference proteome</keyword>
<evidence type="ECO:0000313" key="3">
    <source>
        <dbReference type="Proteomes" id="UP000198848"/>
    </source>
</evidence>
<reference evidence="3" key="1">
    <citation type="submission" date="2016-10" db="EMBL/GenBank/DDBJ databases">
        <authorList>
            <person name="Varghese N."/>
            <person name="Submissions S."/>
        </authorList>
    </citation>
    <scope>NUCLEOTIDE SEQUENCE [LARGE SCALE GENOMIC DNA]</scope>
    <source>
        <strain evidence="3">DSM 24767</strain>
    </source>
</reference>
<dbReference type="EMBL" id="FNLC01000001">
    <property type="protein sequence ID" value="SDQ58598.1"/>
    <property type="molecule type" value="Genomic_DNA"/>
</dbReference>
<organism evidence="2 3">
    <name type="scientific">Natronobacterium texcoconense</name>
    <dbReference type="NCBI Taxonomy" id="1095778"/>
    <lineage>
        <taxon>Archaea</taxon>
        <taxon>Methanobacteriati</taxon>
        <taxon>Methanobacteriota</taxon>
        <taxon>Stenosarchaea group</taxon>
        <taxon>Halobacteria</taxon>
        <taxon>Halobacteriales</taxon>
        <taxon>Natrialbaceae</taxon>
        <taxon>Natronobacterium</taxon>
    </lineage>
</organism>
<proteinExistence type="predicted"/>
<dbReference type="Proteomes" id="UP000198848">
    <property type="component" value="Unassembled WGS sequence"/>
</dbReference>
<sequence>MIDLPTTLLSVLVGLLALMSTEQPMATVGDDQFVYQTATERPPSEAVVAAIAAQTDDAPIAIAGEYGPLYEVVDPGALDALFDSSGGPDRSEGTVTFTYANRRVEVDTTGRVVLRPLEQEQV</sequence>
<evidence type="ECO:0000259" key="1">
    <source>
        <dbReference type="Pfam" id="PF18545"/>
    </source>
</evidence>
<accession>A0A1H1C315</accession>
<name>A0A1H1C315_NATTX</name>
<feature type="domain" description="Halobacterial output" evidence="1">
    <location>
        <begin position="40"/>
        <end position="116"/>
    </location>
</feature>
<evidence type="ECO:0000313" key="2">
    <source>
        <dbReference type="EMBL" id="SDQ58598.1"/>
    </source>
</evidence>